<keyword evidence="3" id="KW-0479">Metal-binding</keyword>
<organism evidence="8 9">
    <name type="scientific">Pontibacter silvestris</name>
    <dbReference type="NCBI Taxonomy" id="2305183"/>
    <lineage>
        <taxon>Bacteria</taxon>
        <taxon>Pseudomonadati</taxon>
        <taxon>Bacteroidota</taxon>
        <taxon>Cytophagia</taxon>
        <taxon>Cytophagales</taxon>
        <taxon>Hymenobacteraceae</taxon>
        <taxon>Pontibacter</taxon>
    </lineage>
</organism>
<dbReference type="Gene3D" id="3.50.30.30">
    <property type="match status" value="1"/>
</dbReference>
<dbReference type="PROSITE" id="PS51257">
    <property type="entry name" value="PROKAR_LIPOPROTEIN"/>
    <property type="match status" value="1"/>
</dbReference>
<dbReference type="EMBL" id="JBHUHV010000059">
    <property type="protein sequence ID" value="MFD2069221.1"/>
    <property type="molecule type" value="Genomic_DNA"/>
</dbReference>
<evidence type="ECO:0000256" key="3">
    <source>
        <dbReference type="ARBA" id="ARBA00022723"/>
    </source>
</evidence>
<gene>
    <name evidence="8" type="ORF">ACFSKU_20220</name>
</gene>
<keyword evidence="6" id="KW-0862">Zinc</keyword>
<evidence type="ECO:0000313" key="8">
    <source>
        <dbReference type="EMBL" id="MFD2069221.1"/>
    </source>
</evidence>
<comment type="caution">
    <text evidence="8">The sequence shown here is derived from an EMBL/GenBank/DDBJ whole genome shotgun (WGS) entry which is preliminary data.</text>
</comment>
<evidence type="ECO:0000256" key="5">
    <source>
        <dbReference type="ARBA" id="ARBA00022801"/>
    </source>
</evidence>
<dbReference type="Proteomes" id="UP001597369">
    <property type="component" value="Unassembled WGS sequence"/>
</dbReference>
<dbReference type="PANTHER" id="PTHR12147:SF56">
    <property type="entry name" value="AMINOPEPTIDASE YDR415C-RELATED"/>
    <property type="match status" value="1"/>
</dbReference>
<dbReference type="Pfam" id="PF04389">
    <property type="entry name" value="Peptidase_M28"/>
    <property type="match status" value="1"/>
</dbReference>
<keyword evidence="4" id="KW-0732">Signal</keyword>
<evidence type="ECO:0000259" key="7">
    <source>
        <dbReference type="Pfam" id="PF04389"/>
    </source>
</evidence>
<evidence type="ECO:0000256" key="2">
    <source>
        <dbReference type="ARBA" id="ARBA00022670"/>
    </source>
</evidence>
<evidence type="ECO:0000256" key="4">
    <source>
        <dbReference type="ARBA" id="ARBA00022729"/>
    </source>
</evidence>
<dbReference type="PANTHER" id="PTHR12147">
    <property type="entry name" value="METALLOPEPTIDASE M28 FAMILY MEMBER"/>
    <property type="match status" value="1"/>
</dbReference>
<name>A0ABW4X3L1_9BACT</name>
<protein>
    <submittedName>
        <fullName evidence="8">M28 family metallopeptidase</fullName>
    </submittedName>
</protein>
<dbReference type="CDD" id="cd05660">
    <property type="entry name" value="M28_like_PA"/>
    <property type="match status" value="1"/>
</dbReference>
<reference evidence="9" key="1">
    <citation type="journal article" date="2019" name="Int. J. Syst. Evol. Microbiol.">
        <title>The Global Catalogue of Microorganisms (GCM) 10K type strain sequencing project: providing services to taxonomists for standard genome sequencing and annotation.</title>
        <authorList>
            <consortium name="The Broad Institute Genomics Platform"/>
            <consortium name="The Broad Institute Genome Sequencing Center for Infectious Disease"/>
            <person name="Wu L."/>
            <person name="Ma J."/>
        </authorList>
    </citation>
    <scope>NUCLEOTIDE SEQUENCE [LARGE SCALE GENOMIC DNA]</scope>
    <source>
        <strain evidence="9">JCM 16545</strain>
    </source>
</reference>
<keyword evidence="2" id="KW-0645">Protease</keyword>
<keyword evidence="1" id="KW-0031">Aminopeptidase</keyword>
<dbReference type="InterPro" id="IPR046450">
    <property type="entry name" value="PA_dom_sf"/>
</dbReference>
<sequence>MFKKFIPFAIPAIIGLFSACQSSNTESTSTEGEASPITSESYREYVSELASDELEGRKPFTNGEKKTLAYLEQEFRALGLEPGNGDSYLQEVPMVEITTSPAPSMTVTGAENFELKGLEDYVIWARRTDETVSISQDELVFAGFGIVAPEYNWNDYAGLNVKDKVVVVLVSDPGFYAEDSTFFKGKTMTYYGRWTYKYEEAARRGAKGCLIVHDTAPAGYGFDVVQNNWNASKLYLDTRGNETYRCAMEGWVTKPVAEKLFAAAGIDYQTALNNATKPGFQSKSINLKVSTSMTAAIKYDRSYNAIAKITGSERPDEAIIYSAHWDHLGIGKADEKGDSIYNGAVDNASGVAALLELAKAFKAQPQQPERSVVFLSVTAEEQGLWGSAYYAENPVFPKEKIVADINMDMFIPSGKTKDIVLVGMGQSELEDILAEEASKVGRYIAAEATPEAGLYYRSDHFNFAKIGVPAMFTAAGIDDTEKGKEYGKKLQEDYVANYYHKPTDEVTADWKTEGAVEDIKLLFNVGKRLAFSEEWPSWKSGSEFKSVREAYKK</sequence>
<proteinExistence type="predicted"/>
<dbReference type="SUPFAM" id="SSF52025">
    <property type="entry name" value="PA domain"/>
    <property type="match status" value="1"/>
</dbReference>
<dbReference type="InterPro" id="IPR045175">
    <property type="entry name" value="M28_fam"/>
</dbReference>
<keyword evidence="9" id="KW-1185">Reference proteome</keyword>
<dbReference type="InterPro" id="IPR007484">
    <property type="entry name" value="Peptidase_M28"/>
</dbReference>
<dbReference type="RefSeq" id="WP_229961191.1">
    <property type="nucleotide sequence ID" value="NZ_JAJJWI010000011.1"/>
</dbReference>
<evidence type="ECO:0000313" key="9">
    <source>
        <dbReference type="Proteomes" id="UP001597369"/>
    </source>
</evidence>
<dbReference type="SUPFAM" id="SSF53187">
    <property type="entry name" value="Zn-dependent exopeptidases"/>
    <property type="match status" value="1"/>
</dbReference>
<accession>A0ABW4X3L1</accession>
<feature type="domain" description="Peptidase M28" evidence="7">
    <location>
        <begin position="304"/>
        <end position="520"/>
    </location>
</feature>
<evidence type="ECO:0000256" key="1">
    <source>
        <dbReference type="ARBA" id="ARBA00022438"/>
    </source>
</evidence>
<keyword evidence="5" id="KW-0378">Hydrolase</keyword>
<evidence type="ECO:0000256" key="6">
    <source>
        <dbReference type="ARBA" id="ARBA00022833"/>
    </source>
</evidence>
<dbReference type="Gene3D" id="3.40.630.10">
    <property type="entry name" value="Zn peptidases"/>
    <property type="match status" value="1"/>
</dbReference>